<evidence type="ECO:0000256" key="3">
    <source>
        <dbReference type="SAM" id="MobiDB-lite"/>
    </source>
</evidence>
<feature type="region of interest" description="Disordered" evidence="3">
    <location>
        <begin position="299"/>
        <end position="350"/>
    </location>
</feature>
<evidence type="ECO:0000313" key="5">
    <source>
        <dbReference type="WBParaSite" id="TREG1_124010.1"/>
    </source>
</evidence>
<dbReference type="GO" id="GO:0000398">
    <property type="term" value="P:mRNA splicing, via spliceosome"/>
    <property type="evidence" value="ECO:0007669"/>
    <property type="project" value="TreeGrafter"/>
</dbReference>
<feature type="compositionally biased region" description="Basic and acidic residues" evidence="3">
    <location>
        <begin position="336"/>
        <end position="347"/>
    </location>
</feature>
<evidence type="ECO:0000256" key="1">
    <source>
        <dbReference type="ARBA" id="ARBA00004123"/>
    </source>
</evidence>
<keyword evidence="4" id="KW-1185">Reference proteome</keyword>
<dbReference type="WBParaSite" id="TREG1_124010.1">
    <property type="protein sequence ID" value="TREG1_124010.1"/>
    <property type="gene ID" value="TREG1_124010"/>
</dbReference>
<protein>
    <submittedName>
        <fullName evidence="5">OCRE domain-containing protein</fullName>
    </submittedName>
</protein>
<dbReference type="InterPro" id="IPR041591">
    <property type="entry name" value="OCRE"/>
</dbReference>
<accession>A0A183W188</accession>
<dbReference type="AlphaFoldDB" id="A0A183W188"/>
<reference evidence="4" key="1">
    <citation type="submission" date="2022-06" db="EMBL/GenBank/DDBJ databases">
        <authorList>
            <person name="Berger JAMES D."/>
            <person name="Berger JAMES D."/>
        </authorList>
    </citation>
    <scope>NUCLEOTIDE SEQUENCE [LARGE SCALE GENOMIC DNA]</scope>
</reference>
<feature type="region of interest" description="Disordered" evidence="3">
    <location>
        <begin position="588"/>
        <end position="627"/>
    </location>
</feature>
<keyword evidence="2" id="KW-0539">Nucleus</keyword>
<dbReference type="PANTHER" id="PTHR13948:SF3">
    <property type="entry name" value="FI21118P1"/>
    <property type="match status" value="1"/>
</dbReference>
<name>A0A183W188_TRIRE</name>
<dbReference type="PANTHER" id="PTHR13948">
    <property type="entry name" value="RNA-BINDING PROTEIN"/>
    <property type="match status" value="1"/>
</dbReference>
<reference evidence="5" key="2">
    <citation type="submission" date="2023-11" db="UniProtKB">
        <authorList>
            <consortium name="WormBaseParasite"/>
        </authorList>
    </citation>
    <scope>IDENTIFICATION</scope>
</reference>
<feature type="compositionally biased region" description="Low complexity" evidence="3">
    <location>
        <begin position="588"/>
        <end position="597"/>
    </location>
</feature>
<evidence type="ECO:0000313" key="4">
    <source>
        <dbReference type="Proteomes" id="UP000050795"/>
    </source>
</evidence>
<organism evidence="4 5">
    <name type="scientific">Trichobilharzia regenti</name>
    <name type="common">Nasal bird schistosome</name>
    <dbReference type="NCBI Taxonomy" id="157069"/>
    <lineage>
        <taxon>Eukaryota</taxon>
        <taxon>Metazoa</taxon>
        <taxon>Spiralia</taxon>
        <taxon>Lophotrochozoa</taxon>
        <taxon>Platyhelminthes</taxon>
        <taxon>Trematoda</taxon>
        <taxon>Digenea</taxon>
        <taxon>Strigeidida</taxon>
        <taxon>Schistosomatoidea</taxon>
        <taxon>Schistosomatidae</taxon>
        <taxon>Trichobilharzia</taxon>
    </lineage>
</organism>
<feature type="compositionally biased region" description="Acidic residues" evidence="3">
    <location>
        <begin position="323"/>
        <end position="335"/>
    </location>
</feature>
<comment type="subcellular location">
    <subcellularLocation>
        <location evidence="1">Nucleus</location>
    </subcellularLocation>
</comment>
<dbReference type="Proteomes" id="UP000050795">
    <property type="component" value="Unassembled WGS sequence"/>
</dbReference>
<sequence>MKRSKPERELTDEERNVVISVRHCARELDDILQGARRKAQSNAKLFSGTGISVMFRGVDSYADMYEKLAIKSRDALDRLFSKFSECEEVQDTQDAIEETEGNWRNFLSNLDKEVMLEENEDDKMESSSKSDVKCNYLFLPSIPFIDWQTNREVNLQHYVQQYMCLVVICQPAYWPDTSVRWRYSEVLKAQCDLSQFKVGYVVVTWGPPDAVRSWSKQVARVTKWPVLWDKSGDFRAKIGFKSGLHRVWAAENLDFLGCQRSMHHRPIHPPPTDINWLEWKQIGGELILAQPVLWDPKKTMRPEMYTSTPESGIKRKRNTNDSDSNDDNDDDDDEGESRNKSNREESHISPLKAAVKEALHDKEAMSLNQTKVCTLHLSTRISDILPSGSIYQAALTCYARAHNITESEVMDKIRRDRRFSTPPESARLQYEATTGLYYDPETSLYYDPVRGYFYDSPSQMYYYWSQSEGQYIPANTLIQAEIAAAQLAQATAAQAAAQKAHAEREAARKAAACVAAQLAEIRAGKDDYAAYAYATCVLAQQESLNLDYANSNSNTMQNNQLNFVYQNTTAAASQIEASLKAWNAENASKSNNNTSNAELLSSKPLVPYTDDNTDADNRDSTPPPPGL</sequence>
<proteinExistence type="predicted"/>
<dbReference type="Pfam" id="PF17780">
    <property type="entry name" value="OCRE"/>
    <property type="match status" value="1"/>
</dbReference>
<dbReference type="OrthoDB" id="29221at2759"/>
<dbReference type="GO" id="GO:0005634">
    <property type="term" value="C:nucleus"/>
    <property type="evidence" value="ECO:0007669"/>
    <property type="project" value="UniProtKB-SubCell"/>
</dbReference>
<evidence type="ECO:0000256" key="2">
    <source>
        <dbReference type="ARBA" id="ARBA00023242"/>
    </source>
</evidence>
<dbReference type="GO" id="GO:0003723">
    <property type="term" value="F:RNA binding"/>
    <property type="evidence" value="ECO:0007669"/>
    <property type="project" value="TreeGrafter"/>
</dbReference>
<dbReference type="CDD" id="cd16074">
    <property type="entry name" value="OCRE"/>
    <property type="match status" value="1"/>
</dbReference>